<dbReference type="GeneID" id="94358695"/>
<dbReference type="EMBL" id="CADIKW010000015">
    <property type="protein sequence ID" value="CAB3914083.1"/>
    <property type="molecule type" value="Genomic_DNA"/>
</dbReference>
<dbReference type="Proteomes" id="UP000494272">
    <property type="component" value="Unassembled WGS sequence"/>
</dbReference>
<organism evidence="1 2">
    <name type="scientific">Achromobacter dolens</name>
    <dbReference type="NCBI Taxonomy" id="1287738"/>
    <lineage>
        <taxon>Bacteria</taxon>
        <taxon>Pseudomonadati</taxon>
        <taxon>Pseudomonadota</taxon>
        <taxon>Betaproteobacteria</taxon>
        <taxon>Burkholderiales</taxon>
        <taxon>Alcaligenaceae</taxon>
        <taxon>Achromobacter</taxon>
    </lineage>
</organism>
<protein>
    <submittedName>
        <fullName evidence="1">Uncharacterized protein</fullName>
    </submittedName>
</protein>
<accession>A0A6S7EJV4</accession>
<gene>
    <name evidence="1" type="ORF">LMG26841_05152</name>
</gene>
<reference evidence="1 2" key="1">
    <citation type="submission" date="2020-04" db="EMBL/GenBank/DDBJ databases">
        <authorList>
            <person name="De Canck E."/>
        </authorList>
    </citation>
    <scope>NUCLEOTIDE SEQUENCE [LARGE SCALE GENOMIC DNA]</scope>
    <source>
        <strain evidence="1 2">LMG 26841</strain>
    </source>
</reference>
<dbReference type="AlphaFoldDB" id="A0A6S7EJV4"/>
<sequence length="120" mass="13305">MKPDIERLDAVAKAVKNLRAAQVDYERKRDRAGSVGMDCSAARRGNLSASMTTAAMDVERQWDTLHAALVDLGMCPPKDAYEQRAQHLSGFHDHAYQPAVPATIKQELRVAQAEQGERDE</sequence>
<proteinExistence type="predicted"/>
<dbReference type="RefSeq" id="WP_175168205.1">
    <property type="nucleotide sequence ID" value="NZ_CADIKW010000015.1"/>
</dbReference>
<name>A0A6S7EJV4_9BURK</name>
<evidence type="ECO:0000313" key="1">
    <source>
        <dbReference type="EMBL" id="CAB3914083.1"/>
    </source>
</evidence>
<keyword evidence="2" id="KW-1185">Reference proteome</keyword>
<evidence type="ECO:0000313" key="2">
    <source>
        <dbReference type="Proteomes" id="UP000494272"/>
    </source>
</evidence>